<dbReference type="EMBL" id="JBHTKL010000005">
    <property type="protein sequence ID" value="MFD1020078.1"/>
    <property type="molecule type" value="Genomic_DNA"/>
</dbReference>
<evidence type="ECO:0008006" key="3">
    <source>
        <dbReference type="Google" id="ProtNLM"/>
    </source>
</evidence>
<reference evidence="2" key="1">
    <citation type="journal article" date="2019" name="Int. J. Syst. Evol. Microbiol.">
        <title>The Global Catalogue of Microorganisms (GCM) 10K type strain sequencing project: providing services to taxonomists for standard genome sequencing and annotation.</title>
        <authorList>
            <consortium name="The Broad Institute Genomics Platform"/>
            <consortium name="The Broad Institute Genome Sequencing Center for Infectious Disease"/>
            <person name="Wu L."/>
            <person name="Ma J."/>
        </authorList>
    </citation>
    <scope>NUCLEOTIDE SEQUENCE [LARGE SCALE GENOMIC DNA]</scope>
    <source>
        <strain evidence="2">CCUG 56607</strain>
    </source>
</reference>
<accession>A0ABW3L5Q8</accession>
<evidence type="ECO:0000313" key="2">
    <source>
        <dbReference type="Proteomes" id="UP001596990"/>
    </source>
</evidence>
<sequence length="169" mass="19833">MEQADQSIFLAYQPTPFHRVMIEKEWVLFMEIKKIDKALCRTLDEEHRLLQAGKLKEQELLEYGYMIEAGEEKIGSFQLHPTDEHSVQLRKLSLFNEATPELLLFIFHEILVFIHTTEVDQVIVSSHTRFLDELLEHYGFEKNDGSKNQAPSTHKSWVYKISNNSNPQE</sequence>
<dbReference type="Proteomes" id="UP001596990">
    <property type="component" value="Unassembled WGS sequence"/>
</dbReference>
<comment type="caution">
    <text evidence="1">The sequence shown here is derived from an EMBL/GenBank/DDBJ whole genome shotgun (WGS) entry which is preliminary data.</text>
</comment>
<gene>
    <name evidence="1" type="ORF">ACFQ2J_12905</name>
</gene>
<protein>
    <recommendedName>
        <fullName evidence="3">N-acetyltransferase domain-containing protein</fullName>
    </recommendedName>
</protein>
<keyword evidence="2" id="KW-1185">Reference proteome</keyword>
<evidence type="ECO:0000313" key="1">
    <source>
        <dbReference type="EMBL" id="MFD1020078.1"/>
    </source>
</evidence>
<name>A0ABW3L5Q8_9BACI</name>
<proteinExistence type="predicted"/>
<organism evidence="1 2">
    <name type="scientific">Thalassobacillus hwangdonensis</name>
    <dbReference type="NCBI Taxonomy" id="546108"/>
    <lineage>
        <taxon>Bacteria</taxon>
        <taxon>Bacillati</taxon>
        <taxon>Bacillota</taxon>
        <taxon>Bacilli</taxon>
        <taxon>Bacillales</taxon>
        <taxon>Bacillaceae</taxon>
        <taxon>Thalassobacillus</taxon>
    </lineage>
</organism>